<dbReference type="Pfam" id="PF06808">
    <property type="entry name" value="DctM"/>
    <property type="match status" value="1"/>
</dbReference>
<evidence type="ECO:0000256" key="2">
    <source>
        <dbReference type="ARBA" id="ARBA00022475"/>
    </source>
</evidence>
<evidence type="ECO:0000256" key="4">
    <source>
        <dbReference type="ARBA" id="ARBA00022692"/>
    </source>
</evidence>
<feature type="domain" description="TRAP C4-dicarboxylate transport system permease DctM subunit" evidence="8">
    <location>
        <begin position="1"/>
        <end position="79"/>
    </location>
</feature>
<dbReference type="GO" id="GO:0022857">
    <property type="term" value="F:transmembrane transporter activity"/>
    <property type="evidence" value="ECO:0007669"/>
    <property type="project" value="TreeGrafter"/>
</dbReference>
<comment type="caution">
    <text evidence="9">The sequence shown here is derived from an EMBL/GenBank/DDBJ whole genome shotgun (WGS) entry which is preliminary data.</text>
</comment>
<accession>X1SY00</accession>
<evidence type="ECO:0000259" key="8">
    <source>
        <dbReference type="Pfam" id="PF06808"/>
    </source>
</evidence>
<dbReference type="InterPro" id="IPR010656">
    <property type="entry name" value="DctM"/>
</dbReference>
<keyword evidence="6 7" id="KW-0472">Membrane</keyword>
<dbReference type="InterPro" id="IPR004681">
    <property type="entry name" value="TRAP_DctM"/>
</dbReference>
<dbReference type="EMBL" id="BARW01011086">
    <property type="protein sequence ID" value="GAI83981.1"/>
    <property type="molecule type" value="Genomic_DNA"/>
</dbReference>
<keyword evidence="4 7" id="KW-0812">Transmembrane</keyword>
<evidence type="ECO:0000256" key="5">
    <source>
        <dbReference type="ARBA" id="ARBA00022989"/>
    </source>
</evidence>
<name>X1SY00_9ZZZZ</name>
<dbReference type="AlphaFoldDB" id="X1SY00"/>
<sequence>IIPPSIAFIVYGSITGISIGALFLAGVIPGIIMGILQMVVVYREDKKSPLPRIEEKIIASEKAKIIKNSIFALMMPVII</sequence>
<evidence type="ECO:0000313" key="9">
    <source>
        <dbReference type="EMBL" id="GAI83981.1"/>
    </source>
</evidence>
<feature type="non-terminal residue" evidence="9">
    <location>
        <position position="1"/>
    </location>
</feature>
<feature type="transmembrane region" description="Helical" evidence="7">
    <location>
        <begin position="6"/>
        <end position="36"/>
    </location>
</feature>
<keyword evidence="5 7" id="KW-1133">Transmembrane helix</keyword>
<organism evidence="9">
    <name type="scientific">marine sediment metagenome</name>
    <dbReference type="NCBI Taxonomy" id="412755"/>
    <lineage>
        <taxon>unclassified sequences</taxon>
        <taxon>metagenomes</taxon>
        <taxon>ecological metagenomes</taxon>
    </lineage>
</organism>
<evidence type="ECO:0000256" key="1">
    <source>
        <dbReference type="ARBA" id="ARBA00004429"/>
    </source>
</evidence>
<keyword evidence="2" id="KW-1003">Cell membrane</keyword>
<dbReference type="PANTHER" id="PTHR33362">
    <property type="entry name" value="SIALIC ACID TRAP TRANSPORTER PERMEASE PROTEIN SIAT-RELATED"/>
    <property type="match status" value="1"/>
</dbReference>
<keyword evidence="3" id="KW-0997">Cell inner membrane</keyword>
<protein>
    <recommendedName>
        <fullName evidence="8">TRAP C4-dicarboxylate transport system permease DctM subunit domain-containing protein</fullName>
    </recommendedName>
</protein>
<dbReference type="GO" id="GO:0005886">
    <property type="term" value="C:plasma membrane"/>
    <property type="evidence" value="ECO:0007669"/>
    <property type="project" value="UniProtKB-SubCell"/>
</dbReference>
<evidence type="ECO:0000256" key="3">
    <source>
        <dbReference type="ARBA" id="ARBA00022519"/>
    </source>
</evidence>
<reference evidence="9" key="1">
    <citation type="journal article" date="2014" name="Front. Microbiol.">
        <title>High frequency of phylogenetically diverse reductive dehalogenase-homologous genes in deep subseafloor sedimentary metagenomes.</title>
        <authorList>
            <person name="Kawai M."/>
            <person name="Futagami T."/>
            <person name="Toyoda A."/>
            <person name="Takaki Y."/>
            <person name="Nishi S."/>
            <person name="Hori S."/>
            <person name="Arai W."/>
            <person name="Tsubouchi T."/>
            <person name="Morono Y."/>
            <person name="Uchiyama I."/>
            <person name="Ito T."/>
            <person name="Fujiyama A."/>
            <person name="Inagaki F."/>
            <person name="Takami H."/>
        </authorList>
    </citation>
    <scope>NUCLEOTIDE SEQUENCE</scope>
    <source>
        <strain evidence="9">Expedition CK06-06</strain>
    </source>
</reference>
<gene>
    <name evidence="9" type="ORF">S12H4_21536</name>
</gene>
<evidence type="ECO:0000256" key="6">
    <source>
        <dbReference type="ARBA" id="ARBA00023136"/>
    </source>
</evidence>
<evidence type="ECO:0000256" key="7">
    <source>
        <dbReference type="SAM" id="Phobius"/>
    </source>
</evidence>
<comment type="subcellular location">
    <subcellularLocation>
        <location evidence="1">Cell inner membrane</location>
        <topology evidence="1">Multi-pass membrane protein</topology>
    </subcellularLocation>
</comment>
<proteinExistence type="predicted"/>